<dbReference type="Proteomes" id="UP000008743">
    <property type="component" value="Unassembled WGS sequence"/>
</dbReference>
<evidence type="ECO:0000256" key="9">
    <source>
        <dbReference type="SAM" id="MobiDB-lite"/>
    </source>
</evidence>
<keyword evidence="12" id="KW-1185">Reference proteome</keyword>
<feature type="transmembrane region" description="Helical" evidence="10">
    <location>
        <begin position="470"/>
        <end position="489"/>
    </location>
</feature>
<evidence type="ECO:0000256" key="7">
    <source>
        <dbReference type="ARBA" id="ARBA00023136"/>
    </source>
</evidence>
<dbReference type="PhylomeDB" id="A0A0D2WUU4"/>
<evidence type="ECO:0000256" key="2">
    <source>
        <dbReference type="ARBA" id="ARBA00004370"/>
    </source>
</evidence>
<dbReference type="OrthoDB" id="889336at2759"/>
<dbReference type="AlphaFoldDB" id="A0A0D2WUU4"/>
<feature type="compositionally biased region" description="Low complexity" evidence="9">
    <location>
        <begin position="100"/>
        <end position="140"/>
    </location>
</feature>
<dbReference type="STRING" id="595528.A0A0D2WUU4"/>
<protein>
    <submittedName>
        <fullName evidence="11">Uncharacterized protein</fullName>
    </submittedName>
</protein>
<dbReference type="GO" id="GO:0005739">
    <property type="term" value="C:mitochondrion"/>
    <property type="evidence" value="ECO:0007669"/>
    <property type="project" value="UniProtKB-SubCell"/>
</dbReference>
<evidence type="ECO:0000313" key="11">
    <source>
        <dbReference type="EMBL" id="KJE95803.1"/>
    </source>
</evidence>
<name>A0A0D2WUU4_CAPO3</name>
<evidence type="ECO:0000256" key="1">
    <source>
        <dbReference type="ARBA" id="ARBA00004173"/>
    </source>
</evidence>
<evidence type="ECO:0000256" key="3">
    <source>
        <dbReference type="ARBA" id="ARBA00022692"/>
    </source>
</evidence>
<accession>A0A0D2WUU4</accession>
<keyword evidence="3 10" id="KW-0812">Transmembrane</keyword>
<dbReference type="InterPro" id="IPR024461">
    <property type="entry name" value="CCDC90-like"/>
</dbReference>
<evidence type="ECO:0000256" key="6">
    <source>
        <dbReference type="ARBA" id="ARBA00023128"/>
    </source>
</evidence>
<evidence type="ECO:0000256" key="4">
    <source>
        <dbReference type="ARBA" id="ARBA00022989"/>
    </source>
</evidence>
<dbReference type="RefSeq" id="XP_004344964.1">
    <property type="nucleotide sequence ID" value="XM_004344914.2"/>
</dbReference>
<evidence type="ECO:0000313" key="12">
    <source>
        <dbReference type="Proteomes" id="UP000008743"/>
    </source>
</evidence>
<dbReference type="eggNOG" id="KOG3156">
    <property type="taxonomic scope" value="Eukaryota"/>
</dbReference>
<sequence>MLVQQRLRFGGLSSSSLSLLLSLLQPRPIHRTHSAQAAITATSTAAATTPNAAVAVRAPRAFGSLSSGLGGNALLLLRTLASSASSASPTTSPPLPPSTQQPTQPASSLASTPGASPSSSSPSASSPSSPSTSPASVAAGPLPPPPTVSATVLATPAAALAAAAAAAAKSVVANLPGTATPPSSDPTLLRPRAANSAMGSASAQPSQLVDAAIGTAGTSGAPLPSIAAATAGLASSGASIGSVASVGGAPAHANSSVGHAAAANTLMPGTSSSSSSLSSSSSSSGIPQMHNYLSFAVPRSEILLSRNHLPNDAFMFHFDTHRLVQSLRRQGFTEQQAEAVMVALSDISASSVNYILRNAMLKSEQDQFLVRYQGDLATLRKEMQILEKSEFAILRNEADKQKANMDKITEQLKEEIAKLKAGVRLDFSLEKSRIREDTTAQEHKIKDTNNRLDTEIAGLRTLMESMKLDIIKYIAGIIVSALTLILGYIRFVKS</sequence>
<dbReference type="OMA" id="WIITRRA"/>
<feature type="region of interest" description="Disordered" evidence="9">
    <location>
        <begin position="85"/>
        <end position="142"/>
    </location>
</feature>
<dbReference type="PANTHER" id="PTHR14360:SF1">
    <property type="entry name" value="PROTEIN FMP32, MITOCHONDRIAL"/>
    <property type="match status" value="1"/>
</dbReference>
<evidence type="ECO:0000256" key="8">
    <source>
        <dbReference type="SAM" id="Coils"/>
    </source>
</evidence>
<gene>
    <name evidence="11" type="ORF">CAOG_006215</name>
</gene>
<dbReference type="Gene3D" id="1.20.5.340">
    <property type="match status" value="1"/>
</dbReference>
<feature type="region of interest" description="Disordered" evidence="9">
    <location>
        <begin position="177"/>
        <end position="202"/>
    </location>
</feature>
<organism evidence="11 12">
    <name type="scientific">Capsaspora owczarzaki (strain ATCC 30864)</name>
    <dbReference type="NCBI Taxonomy" id="595528"/>
    <lineage>
        <taxon>Eukaryota</taxon>
        <taxon>Filasterea</taxon>
        <taxon>Capsaspora</taxon>
    </lineage>
</organism>
<dbReference type="InParanoid" id="A0A0D2WUU4"/>
<evidence type="ECO:0000256" key="5">
    <source>
        <dbReference type="ARBA" id="ARBA00023054"/>
    </source>
</evidence>
<feature type="coiled-coil region" evidence="8">
    <location>
        <begin position="369"/>
        <end position="418"/>
    </location>
</feature>
<dbReference type="Pfam" id="PF07798">
    <property type="entry name" value="CCDC90-like"/>
    <property type="match status" value="1"/>
</dbReference>
<comment type="subcellular location">
    <subcellularLocation>
        <location evidence="2">Membrane</location>
    </subcellularLocation>
    <subcellularLocation>
        <location evidence="1">Mitochondrion</location>
    </subcellularLocation>
</comment>
<keyword evidence="5 8" id="KW-0175">Coiled coil</keyword>
<evidence type="ECO:0000256" key="10">
    <source>
        <dbReference type="SAM" id="Phobius"/>
    </source>
</evidence>
<reference evidence="12" key="1">
    <citation type="submission" date="2011-02" db="EMBL/GenBank/DDBJ databases">
        <title>The Genome Sequence of Capsaspora owczarzaki ATCC 30864.</title>
        <authorList>
            <person name="Russ C."/>
            <person name="Cuomo C."/>
            <person name="Burger G."/>
            <person name="Gray M.W."/>
            <person name="Holland P.W.H."/>
            <person name="King N."/>
            <person name="Lang F.B.F."/>
            <person name="Roger A.J."/>
            <person name="Ruiz-Trillo I."/>
            <person name="Young S.K."/>
            <person name="Zeng Q."/>
            <person name="Gargeya S."/>
            <person name="Alvarado L."/>
            <person name="Berlin A."/>
            <person name="Chapman S.B."/>
            <person name="Chen Z."/>
            <person name="Freedman E."/>
            <person name="Gellesch M."/>
            <person name="Goldberg J."/>
            <person name="Griggs A."/>
            <person name="Gujja S."/>
            <person name="Heilman E."/>
            <person name="Heiman D."/>
            <person name="Howarth C."/>
            <person name="Mehta T."/>
            <person name="Neiman D."/>
            <person name="Pearson M."/>
            <person name="Roberts A."/>
            <person name="Saif S."/>
            <person name="Shea T."/>
            <person name="Shenoy N."/>
            <person name="Sisk P."/>
            <person name="Stolte C."/>
            <person name="Sykes S."/>
            <person name="White J."/>
            <person name="Yandava C."/>
            <person name="Haas B."/>
            <person name="Nusbaum C."/>
            <person name="Birren B."/>
        </authorList>
    </citation>
    <scope>NUCLEOTIDE SEQUENCE</scope>
    <source>
        <strain evidence="12">ATCC 30864</strain>
    </source>
</reference>
<keyword evidence="7 10" id="KW-0472">Membrane</keyword>
<keyword evidence="4 10" id="KW-1133">Transmembrane helix</keyword>
<keyword evidence="6" id="KW-0496">Mitochondrion</keyword>
<dbReference type="EMBL" id="KE346370">
    <property type="protein sequence ID" value="KJE95803.1"/>
    <property type="molecule type" value="Genomic_DNA"/>
</dbReference>
<dbReference type="GO" id="GO:0016020">
    <property type="term" value="C:membrane"/>
    <property type="evidence" value="ECO:0007669"/>
    <property type="project" value="UniProtKB-SubCell"/>
</dbReference>
<proteinExistence type="predicted"/>
<dbReference type="PANTHER" id="PTHR14360">
    <property type="entry name" value="PROTEIN FMP32, MITOCHONDRIAL"/>
    <property type="match status" value="1"/>
</dbReference>